<keyword evidence="2" id="KW-1185">Reference proteome</keyword>
<reference evidence="1 2" key="1">
    <citation type="submission" date="2021-06" db="EMBL/GenBank/DDBJ databases">
        <title>Caerostris extrusa draft genome.</title>
        <authorList>
            <person name="Kono N."/>
            <person name="Arakawa K."/>
        </authorList>
    </citation>
    <scope>NUCLEOTIDE SEQUENCE [LARGE SCALE GENOMIC DNA]</scope>
</reference>
<proteinExistence type="predicted"/>
<evidence type="ECO:0000313" key="2">
    <source>
        <dbReference type="Proteomes" id="UP001054945"/>
    </source>
</evidence>
<gene>
    <name evidence="1" type="ORF">CEXT_704071</name>
</gene>
<dbReference type="EMBL" id="BPLR01011403">
    <property type="protein sequence ID" value="GIY46363.1"/>
    <property type="molecule type" value="Genomic_DNA"/>
</dbReference>
<sequence>MQAKFDNIVNSSNSVPCGEEILLSWQIGCHVIDEELSLWAISLEALYNLGFHPPCWHTSGEHPQLFLYVRPIINNRPATFYKGLPPTLLQMPVMSCATENILRDRTMAARLHSRITKASANTSANTLNYVGRKKEGGSSIHWMPQALFPRARRLRRRDVTGLLQWPGRIVAGSGLDQRGDVPSFCACLYPNTIVYQFFITSANI</sequence>
<comment type="caution">
    <text evidence="1">The sequence shown here is derived from an EMBL/GenBank/DDBJ whole genome shotgun (WGS) entry which is preliminary data.</text>
</comment>
<accession>A0AAV4TIB4</accession>
<dbReference type="AlphaFoldDB" id="A0AAV4TIB4"/>
<dbReference type="Proteomes" id="UP001054945">
    <property type="component" value="Unassembled WGS sequence"/>
</dbReference>
<organism evidence="1 2">
    <name type="scientific">Caerostris extrusa</name>
    <name type="common">Bark spider</name>
    <name type="synonym">Caerostris bankana</name>
    <dbReference type="NCBI Taxonomy" id="172846"/>
    <lineage>
        <taxon>Eukaryota</taxon>
        <taxon>Metazoa</taxon>
        <taxon>Ecdysozoa</taxon>
        <taxon>Arthropoda</taxon>
        <taxon>Chelicerata</taxon>
        <taxon>Arachnida</taxon>
        <taxon>Araneae</taxon>
        <taxon>Araneomorphae</taxon>
        <taxon>Entelegynae</taxon>
        <taxon>Araneoidea</taxon>
        <taxon>Araneidae</taxon>
        <taxon>Caerostris</taxon>
    </lineage>
</organism>
<name>A0AAV4TIB4_CAEEX</name>
<evidence type="ECO:0000313" key="1">
    <source>
        <dbReference type="EMBL" id="GIY46363.1"/>
    </source>
</evidence>
<protein>
    <submittedName>
        <fullName evidence="1">Uncharacterized protein</fullName>
    </submittedName>
</protein>